<evidence type="ECO:0000256" key="1">
    <source>
        <dbReference type="SAM" id="MobiDB-lite"/>
    </source>
</evidence>
<feature type="compositionally biased region" description="Low complexity" evidence="1">
    <location>
        <begin position="41"/>
        <end position="60"/>
    </location>
</feature>
<reference evidence="2 3" key="1">
    <citation type="submission" date="2019-03" db="EMBL/GenBank/DDBJ databases">
        <title>First draft genome of Liparis tanakae, snailfish: a comprehensive survey of snailfish specific genes.</title>
        <authorList>
            <person name="Kim W."/>
            <person name="Song I."/>
            <person name="Jeong J.-H."/>
            <person name="Kim D."/>
            <person name="Kim S."/>
            <person name="Ryu S."/>
            <person name="Song J.Y."/>
            <person name="Lee S.K."/>
        </authorList>
    </citation>
    <scope>NUCLEOTIDE SEQUENCE [LARGE SCALE GENOMIC DNA]</scope>
    <source>
        <tissue evidence="2">Muscle</tissue>
    </source>
</reference>
<sequence length="100" mass="10943">MTEVIGLLQESNPARGIESGPGRLPRPPVIVLLCDHVSVPMTPVSVTPSPSESDPGSSERVPVEEESRLRLMREERGRSSASSWFRSLLPQRAQVLRDGV</sequence>
<feature type="region of interest" description="Disordered" evidence="1">
    <location>
        <begin position="1"/>
        <end position="23"/>
    </location>
</feature>
<dbReference type="AlphaFoldDB" id="A0A4Z2IAE1"/>
<dbReference type="EMBL" id="SRLO01000111">
    <property type="protein sequence ID" value="TNN74731.1"/>
    <property type="molecule type" value="Genomic_DNA"/>
</dbReference>
<keyword evidence="3" id="KW-1185">Reference proteome</keyword>
<gene>
    <name evidence="2" type="ORF">EYF80_015049</name>
</gene>
<feature type="compositionally biased region" description="Basic and acidic residues" evidence="1">
    <location>
        <begin position="61"/>
        <end position="75"/>
    </location>
</feature>
<evidence type="ECO:0000313" key="2">
    <source>
        <dbReference type="EMBL" id="TNN74731.1"/>
    </source>
</evidence>
<name>A0A4Z2IAE1_9TELE</name>
<dbReference type="Proteomes" id="UP000314294">
    <property type="component" value="Unassembled WGS sequence"/>
</dbReference>
<proteinExistence type="predicted"/>
<organism evidence="2 3">
    <name type="scientific">Liparis tanakae</name>
    <name type="common">Tanaka's snailfish</name>
    <dbReference type="NCBI Taxonomy" id="230148"/>
    <lineage>
        <taxon>Eukaryota</taxon>
        <taxon>Metazoa</taxon>
        <taxon>Chordata</taxon>
        <taxon>Craniata</taxon>
        <taxon>Vertebrata</taxon>
        <taxon>Euteleostomi</taxon>
        <taxon>Actinopterygii</taxon>
        <taxon>Neopterygii</taxon>
        <taxon>Teleostei</taxon>
        <taxon>Neoteleostei</taxon>
        <taxon>Acanthomorphata</taxon>
        <taxon>Eupercaria</taxon>
        <taxon>Perciformes</taxon>
        <taxon>Cottioidei</taxon>
        <taxon>Cottales</taxon>
        <taxon>Liparidae</taxon>
        <taxon>Liparis</taxon>
    </lineage>
</organism>
<comment type="caution">
    <text evidence="2">The sequence shown here is derived from an EMBL/GenBank/DDBJ whole genome shotgun (WGS) entry which is preliminary data.</text>
</comment>
<accession>A0A4Z2IAE1</accession>
<protein>
    <submittedName>
        <fullName evidence="2">Uncharacterized protein</fullName>
    </submittedName>
</protein>
<feature type="region of interest" description="Disordered" evidence="1">
    <location>
        <begin position="41"/>
        <end position="75"/>
    </location>
</feature>
<evidence type="ECO:0000313" key="3">
    <source>
        <dbReference type="Proteomes" id="UP000314294"/>
    </source>
</evidence>